<organism evidence="2 3">
    <name type="scientific">Microvirga mediterraneensis</name>
    <dbReference type="NCBI Taxonomy" id="2754695"/>
    <lineage>
        <taxon>Bacteria</taxon>
        <taxon>Pseudomonadati</taxon>
        <taxon>Pseudomonadota</taxon>
        <taxon>Alphaproteobacteria</taxon>
        <taxon>Hyphomicrobiales</taxon>
        <taxon>Methylobacteriaceae</taxon>
        <taxon>Microvirga</taxon>
    </lineage>
</organism>
<dbReference type="EMBL" id="JACDXJ010000001">
    <property type="protein sequence ID" value="MBA1158219.1"/>
    <property type="molecule type" value="Genomic_DNA"/>
</dbReference>
<keyword evidence="1" id="KW-1133">Transmembrane helix</keyword>
<dbReference type="InterPro" id="IPR021279">
    <property type="entry name" value="DUF2721"/>
</dbReference>
<keyword evidence="3" id="KW-1185">Reference proteome</keyword>
<protein>
    <submittedName>
        <fullName evidence="2">DUF2721 domain-containing protein</fullName>
    </submittedName>
</protein>
<keyword evidence="1" id="KW-0812">Transmembrane</keyword>
<evidence type="ECO:0000313" key="2">
    <source>
        <dbReference type="EMBL" id="MBA1158219.1"/>
    </source>
</evidence>
<feature type="transmembrane region" description="Helical" evidence="1">
    <location>
        <begin position="99"/>
        <end position="121"/>
    </location>
</feature>
<dbReference type="Pfam" id="PF11026">
    <property type="entry name" value="DUF2721"/>
    <property type="match status" value="1"/>
</dbReference>
<keyword evidence="1" id="KW-0472">Membrane</keyword>
<reference evidence="2 3" key="1">
    <citation type="submission" date="2020-07" db="EMBL/GenBank/DDBJ databases">
        <title>Draft genome and description of Microvirga mediterraneensis Marseille-Q2068 sp. nov.</title>
        <authorList>
            <person name="Boxberger M."/>
        </authorList>
    </citation>
    <scope>NUCLEOTIDE SEQUENCE [LARGE SCALE GENOMIC DNA]</scope>
    <source>
        <strain evidence="2 3">Marseille-Q2068</strain>
    </source>
</reference>
<evidence type="ECO:0000313" key="3">
    <source>
        <dbReference type="Proteomes" id="UP000572984"/>
    </source>
</evidence>
<dbReference type="AlphaFoldDB" id="A0A838BT44"/>
<dbReference type="RefSeq" id="WP_181053632.1">
    <property type="nucleotide sequence ID" value="NZ_JACDXJ010000001.1"/>
</dbReference>
<feature type="transmembrane region" description="Helical" evidence="1">
    <location>
        <begin position="20"/>
        <end position="39"/>
    </location>
</feature>
<comment type="caution">
    <text evidence="2">The sequence shown here is derived from an EMBL/GenBank/DDBJ whole genome shotgun (WGS) entry which is preliminary data.</text>
</comment>
<evidence type="ECO:0000256" key="1">
    <source>
        <dbReference type="SAM" id="Phobius"/>
    </source>
</evidence>
<name>A0A838BT44_9HYPH</name>
<sequence length="137" mass="15140">MIELIPDAERLSKVFSEAAAPAFFLGAVAGFISILMSRLSDVMGRMRRGEPEAGDDRDYLLERARLLLSAIRLSLAGGLCTTLLLALAFLGALLQLPHIYGAAMLFLLATAFVGLSLLRFFQEVHVSLEELKRFRRE</sequence>
<dbReference type="Proteomes" id="UP000572984">
    <property type="component" value="Unassembled WGS sequence"/>
</dbReference>
<gene>
    <name evidence="2" type="ORF">H0S73_19095</name>
</gene>
<feature type="transmembrane region" description="Helical" evidence="1">
    <location>
        <begin position="73"/>
        <end position="93"/>
    </location>
</feature>
<proteinExistence type="predicted"/>
<accession>A0A838BT44</accession>